<dbReference type="AlphaFoldDB" id="A0A2G5V5C7"/>
<accession>A0A2G5V5C7</accession>
<protein>
    <submittedName>
        <fullName evidence="1">Uncharacterized protein</fullName>
    </submittedName>
</protein>
<name>A0A2G5V5C7_9PELO</name>
<gene>
    <name evidence="1" type="primary">Cnig_chr_II.g6504</name>
    <name evidence="1" type="ORF">B9Z55_006504</name>
</gene>
<dbReference type="Proteomes" id="UP000230233">
    <property type="component" value="Chromosome II"/>
</dbReference>
<keyword evidence="2" id="KW-1185">Reference proteome</keyword>
<proteinExistence type="predicted"/>
<evidence type="ECO:0000313" key="2">
    <source>
        <dbReference type="Proteomes" id="UP000230233"/>
    </source>
</evidence>
<organism evidence="1 2">
    <name type="scientific">Caenorhabditis nigoni</name>
    <dbReference type="NCBI Taxonomy" id="1611254"/>
    <lineage>
        <taxon>Eukaryota</taxon>
        <taxon>Metazoa</taxon>
        <taxon>Ecdysozoa</taxon>
        <taxon>Nematoda</taxon>
        <taxon>Chromadorea</taxon>
        <taxon>Rhabditida</taxon>
        <taxon>Rhabditina</taxon>
        <taxon>Rhabditomorpha</taxon>
        <taxon>Rhabditoidea</taxon>
        <taxon>Rhabditidae</taxon>
        <taxon>Peloderinae</taxon>
        <taxon>Caenorhabditis</taxon>
    </lineage>
</organism>
<comment type="caution">
    <text evidence="1">The sequence shown here is derived from an EMBL/GenBank/DDBJ whole genome shotgun (WGS) entry which is preliminary data.</text>
</comment>
<evidence type="ECO:0000313" key="1">
    <source>
        <dbReference type="EMBL" id="PIC47014.1"/>
    </source>
</evidence>
<sequence>MPQFSPIWYQRAYHKSSLLDVSLATVSIVPTQFFYFFSTTNTSDPIEREASLRGQLIEKVVGRQRG</sequence>
<reference evidence="2" key="1">
    <citation type="submission" date="2017-10" db="EMBL/GenBank/DDBJ databases">
        <title>Rapid genome shrinkage in a self-fertile nematode reveals novel sperm competition proteins.</title>
        <authorList>
            <person name="Yin D."/>
            <person name="Schwarz E.M."/>
            <person name="Thomas C.G."/>
            <person name="Felde R.L."/>
            <person name="Korf I.F."/>
            <person name="Cutter A.D."/>
            <person name="Schartner C.M."/>
            <person name="Ralston E.J."/>
            <person name="Meyer B.J."/>
            <person name="Haag E.S."/>
        </authorList>
    </citation>
    <scope>NUCLEOTIDE SEQUENCE [LARGE SCALE GENOMIC DNA]</scope>
    <source>
        <strain evidence="2">JU1422</strain>
    </source>
</reference>
<dbReference type="EMBL" id="PDUG01000002">
    <property type="protein sequence ID" value="PIC47014.1"/>
    <property type="molecule type" value="Genomic_DNA"/>
</dbReference>